<reference evidence="5 6" key="1">
    <citation type="submission" date="2016-10" db="EMBL/GenBank/DDBJ databases">
        <authorList>
            <person name="de Groot N.N."/>
        </authorList>
    </citation>
    <scope>NUCLEOTIDE SEQUENCE [LARGE SCALE GENOMIC DNA]</scope>
    <source>
        <strain evidence="5 6">CGMCC 1.10331</strain>
    </source>
</reference>
<dbReference type="Pfam" id="PF00248">
    <property type="entry name" value="Aldo_ket_red"/>
    <property type="match status" value="1"/>
</dbReference>
<keyword evidence="3" id="KW-0560">Oxidoreductase</keyword>
<dbReference type="GO" id="GO:0051596">
    <property type="term" value="P:methylglyoxal catabolic process"/>
    <property type="evidence" value="ECO:0007669"/>
    <property type="project" value="TreeGrafter"/>
</dbReference>
<dbReference type="OrthoDB" id="275427at2157"/>
<feature type="domain" description="NADP-dependent oxidoreductase" evidence="4">
    <location>
        <begin position="20"/>
        <end position="261"/>
    </location>
</feature>
<sequence>MDEADVEMEYAEAYGARVPKVGLGTWQLTGESCYETVSTALELGYRHVDTAQLYENETEVGRAIDDADVDRDEVFLTTKLSPRNAGYDDALASTKESLDRLDTAYVDLLLLHWPNPLVSVSETAAAMDRLVEMGLVYNAGVSNFPQVFLDRARSAAETPLVTNQVQFHPYKPQRGMLGYCQSEGMLLTAYSPLARGKVLDDEDVQRLAEKYDRTPAQVALRWATQHRGVVVIPKSASEEHLRENLALFDFKLTRDEVDTLTKPSLLKSGAAMLDGMVSELR</sequence>
<dbReference type="InterPro" id="IPR020471">
    <property type="entry name" value="AKR"/>
</dbReference>
<dbReference type="EMBL" id="FNVN01000006">
    <property type="protein sequence ID" value="SEG66277.1"/>
    <property type="molecule type" value="Genomic_DNA"/>
</dbReference>
<dbReference type="GO" id="GO:1990002">
    <property type="term" value="F:methylglyoxal reductase (NADPH) (acetol producing) activity"/>
    <property type="evidence" value="ECO:0007669"/>
    <property type="project" value="TreeGrafter"/>
</dbReference>
<dbReference type="InterPro" id="IPR036812">
    <property type="entry name" value="NAD(P)_OxRdtase_dom_sf"/>
</dbReference>
<dbReference type="Proteomes" id="UP000236740">
    <property type="component" value="Unassembled WGS sequence"/>
</dbReference>
<dbReference type="AlphaFoldDB" id="A0A1H6C0N4"/>
<dbReference type="InterPro" id="IPR018170">
    <property type="entry name" value="Aldo/ket_reductase_CS"/>
</dbReference>
<proteinExistence type="inferred from homology"/>
<dbReference type="PRINTS" id="PR00069">
    <property type="entry name" value="ALDKETRDTASE"/>
</dbReference>
<evidence type="ECO:0000313" key="6">
    <source>
        <dbReference type="Proteomes" id="UP000236740"/>
    </source>
</evidence>
<name>A0A1H6C0N4_9EURY</name>
<evidence type="ECO:0000259" key="4">
    <source>
        <dbReference type="Pfam" id="PF00248"/>
    </source>
</evidence>
<protein>
    <submittedName>
        <fullName evidence="5">Aldo/keto reductase</fullName>
    </submittedName>
</protein>
<dbReference type="Gene3D" id="3.20.20.100">
    <property type="entry name" value="NADP-dependent oxidoreductase domain"/>
    <property type="match status" value="1"/>
</dbReference>
<dbReference type="SUPFAM" id="SSF51430">
    <property type="entry name" value="NAD(P)-linked oxidoreductase"/>
    <property type="match status" value="1"/>
</dbReference>
<keyword evidence="6" id="KW-1185">Reference proteome</keyword>
<keyword evidence="2" id="KW-0521">NADP</keyword>
<evidence type="ECO:0000256" key="2">
    <source>
        <dbReference type="ARBA" id="ARBA00022857"/>
    </source>
</evidence>
<evidence type="ECO:0000256" key="1">
    <source>
        <dbReference type="ARBA" id="ARBA00007905"/>
    </source>
</evidence>
<gene>
    <name evidence="5" type="ORF">SAMN04488133_3091</name>
</gene>
<accession>A0A1H6C0N4</accession>
<dbReference type="PROSITE" id="PS00798">
    <property type="entry name" value="ALDOKETO_REDUCTASE_1"/>
    <property type="match status" value="1"/>
</dbReference>
<dbReference type="PIRSF" id="PIRSF000097">
    <property type="entry name" value="AKR"/>
    <property type="match status" value="1"/>
</dbReference>
<evidence type="ECO:0000256" key="3">
    <source>
        <dbReference type="ARBA" id="ARBA00023002"/>
    </source>
</evidence>
<organism evidence="5 6">
    <name type="scientific">Halobellus limi</name>
    <dbReference type="NCBI Taxonomy" id="699433"/>
    <lineage>
        <taxon>Archaea</taxon>
        <taxon>Methanobacteriati</taxon>
        <taxon>Methanobacteriota</taxon>
        <taxon>Stenosarchaea group</taxon>
        <taxon>Halobacteria</taxon>
        <taxon>Halobacteriales</taxon>
        <taxon>Haloferacaceae</taxon>
        <taxon>Halobellus</taxon>
    </lineage>
</organism>
<dbReference type="PANTHER" id="PTHR43827:SF3">
    <property type="entry name" value="NADP-DEPENDENT OXIDOREDUCTASE DOMAIN-CONTAINING PROTEIN"/>
    <property type="match status" value="1"/>
</dbReference>
<comment type="similarity">
    <text evidence="1">Belongs to the aldo/keto reductase family.</text>
</comment>
<dbReference type="InterPro" id="IPR023210">
    <property type="entry name" value="NADP_OxRdtase_dom"/>
</dbReference>
<dbReference type="PANTHER" id="PTHR43827">
    <property type="entry name" value="2,5-DIKETO-D-GLUCONIC ACID REDUCTASE"/>
    <property type="match status" value="1"/>
</dbReference>
<dbReference type="FunFam" id="3.20.20.100:FF:000002">
    <property type="entry name" value="2,5-diketo-D-gluconic acid reductase A"/>
    <property type="match status" value="1"/>
</dbReference>
<evidence type="ECO:0000313" key="5">
    <source>
        <dbReference type="EMBL" id="SEG66277.1"/>
    </source>
</evidence>